<dbReference type="EMBL" id="CH408033">
    <property type="protein sequence ID" value="EAQ85943.1"/>
    <property type="molecule type" value="Genomic_DNA"/>
</dbReference>
<keyword evidence="3" id="KW-1185">Reference proteome</keyword>
<dbReference type="GeneID" id="4393818"/>
<evidence type="ECO:0000256" key="1">
    <source>
        <dbReference type="SAM" id="MobiDB-lite"/>
    </source>
</evidence>
<organism evidence="2 3">
    <name type="scientific">Chaetomium globosum (strain ATCC 6205 / CBS 148.51 / DSM 1962 / NBRC 6347 / NRRL 1970)</name>
    <name type="common">Soil fungus</name>
    <dbReference type="NCBI Taxonomy" id="306901"/>
    <lineage>
        <taxon>Eukaryota</taxon>
        <taxon>Fungi</taxon>
        <taxon>Dikarya</taxon>
        <taxon>Ascomycota</taxon>
        <taxon>Pezizomycotina</taxon>
        <taxon>Sordariomycetes</taxon>
        <taxon>Sordariomycetidae</taxon>
        <taxon>Sordariales</taxon>
        <taxon>Chaetomiaceae</taxon>
        <taxon>Chaetomium</taxon>
    </lineage>
</organism>
<reference evidence="3" key="1">
    <citation type="journal article" date="2015" name="Genome Announc.">
        <title>Draft genome sequence of the cellulolytic fungus Chaetomium globosum.</title>
        <authorList>
            <person name="Cuomo C.A."/>
            <person name="Untereiner W.A."/>
            <person name="Ma L.-J."/>
            <person name="Grabherr M."/>
            <person name="Birren B.W."/>
        </authorList>
    </citation>
    <scope>NUCLEOTIDE SEQUENCE [LARGE SCALE GENOMIC DNA]</scope>
    <source>
        <strain evidence="3">ATCC 6205 / CBS 148.51 / DSM 1962 / NBRC 6347 / NRRL 1970</strain>
    </source>
</reference>
<evidence type="ECO:0000313" key="2">
    <source>
        <dbReference type="EMBL" id="EAQ85943.1"/>
    </source>
</evidence>
<gene>
    <name evidence="2" type="ORF">CHGG_07196</name>
</gene>
<feature type="region of interest" description="Disordered" evidence="1">
    <location>
        <begin position="1"/>
        <end position="45"/>
    </location>
</feature>
<dbReference type="HOGENOM" id="CLU_2209730_0_0_1"/>
<dbReference type="AlphaFoldDB" id="Q2GXV8"/>
<protein>
    <submittedName>
        <fullName evidence="2">Uncharacterized protein</fullName>
    </submittedName>
</protein>
<evidence type="ECO:0000313" key="3">
    <source>
        <dbReference type="Proteomes" id="UP000001056"/>
    </source>
</evidence>
<dbReference type="VEuPathDB" id="FungiDB:CHGG_07196"/>
<accession>Q2GXV8</accession>
<dbReference type="Proteomes" id="UP000001056">
    <property type="component" value="Unassembled WGS sequence"/>
</dbReference>
<name>Q2GXV8_CHAGB</name>
<dbReference type="InParanoid" id="Q2GXV8"/>
<dbReference type="RefSeq" id="XP_001224852.1">
    <property type="nucleotide sequence ID" value="XM_001224851.1"/>
</dbReference>
<proteinExistence type="predicted"/>
<sequence length="107" mass="11188">MGHAARHIWPPLGGHGSYPESQRHDFGETEPPGPQSRPPSTLSRRGDIALEAAGKNSHGCGLGFAGDGAGSDALLQDGSAGMPCRPAQLCQCSVEWLAMTLLGIHWC</sequence>